<organism evidence="1">
    <name type="scientific">Amphimedon queenslandica</name>
    <name type="common">Sponge</name>
    <dbReference type="NCBI Taxonomy" id="400682"/>
    <lineage>
        <taxon>Eukaryota</taxon>
        <taxon>Metazoa</taxon>
        <taxon>Porifera</taxon>
        <taxon>Demospongiae</taxon>
        <taxon>Heteroscleromorpha</taxon>
        <taxon>Haplosclerida</taxon>
        <taxon>Niphatidae</taxon>
        <taxon>Amphimedon</taxon>
    </lineage>
</organism>
<reference evidence="1" key="1">
    <citation type="submission" date="2017-05" db="UniProtKB">
        <authorList>
            <consortium name="EnsemblMetazoa"/>
        </authorList>
    </citation>
    <scope>IDENTIFICATION</scope>
</reference>
<dbReference type="EnsemblMetazoa" id="Aqu2.1.38876_001">
    <property type="protein sequence ID" value="Aqu2.1.38876_001"/>
    <property type="gene ID" value="Aqu2.1.38876"/>
</dbReference>
<dbReference type="AlphaFoldDB" id="A0A1X7VFQ6"/>
<proteinExistence type="predicted"/>
<protein>
    <submittedName>
        <fullName evidence="1">Uncharacterized protein</fullName>
    </submittedName>
</protein>
<evidence type="ECO:0000313" key="1">
    <source>
        <dbReference type="EnsemblMetazoa" id="Aqu2.1.38876_001"/>
    </source>
</evidence>
<sequence length="140" mass="15555">MESASSSQASSQQSSNWLDSPSSVQQILYLLVSYCISDDFYNELSMIQKSLPQLYTVKNVRKSLSSSVDIQKLPQAFYVPFHNYLQLSLSQLMDSGHLIQSPVKVKIFGDGAPFYCSSSFLLLSLSFPLLDLNSSSAHTL</sequence>
<accession>A0A1X7VFQ6</accession>
<name>A0A1X7VFQ6_AMPQE</name>
<dbReference type="InParanoid" id="A0A1X7VFQ6"/>